<reference evidence="1" key="2">
    <citation type="submission" date="2020-09" db="EMBL/GenBank/DDBJ databases">
        <authorList>
            <person name="Sun Q."/>
            <person name="Zhou Y."/>
        </authorList>
    </citation>
    <scope>NUCLEOTIDE SEQUENCE</scope>
    <source>
        <strain evidence="1">CGMCC 1.15254</strain>
    </source>
</reference>
<proteinExistence type="predicted"/>
<evidence type="ECO:0000313" key="1">
    <source>
        <dbReference type="EMBL" id="GGF57953.1"/>
    </source>
</evidence>
<accession>A0A917FAL4</accession>
<dbReference type="AlphaFoldDB" id="A0A917FAL4"/>
<comment type="caution">
    <text evidence="1">The sequence shown here is derived from an EMBL/GenBank/DDBJ whole genome shotgun (WGS) entry which is preliminary data.</text>
</comment>
<dbReference type="EMBL" id="BMHV01000005">
    <property type="protein sequence ID" value="GGF57953.1"/>
    <property type="molecule type" value="Genomic_DNA"/>
</dbReference>
<keyword evidence="2" id="KW-1185">Reference proteome</keyword>
<evidence type="ECO:0000313" key="2">
    <source>
        <dbReference type="Proteomes" id="UP000632498"/>
    </source>
</evidence>
<sequence>MAKLMFTDEELALFQARFEQNKNWLQWVRVTNRDGLDILSLDIGGQDKKTVRMTKKEGQGYLAKCVDEWGLAVASDFESLLDSVDEGKNAH</sequence>
<gene>
    <name evidence="1" type="ORF">GCM10011332_09340</name>
</gene>
<dbReference type="Proteomes" id="UP000632498">
    <property type="component" value="Unassembled WGS sequence"/>
</dbReference>
<organism evidence="1 2">
    <name type="scientific">Terasakiella brassicae</name>
    <dbReference type="NCBI Taxonomy" id="1634917"/>
    <lineage>
        <taxon>Bacteria</taxon>
        <taxon>Pseudomonadati</taxon>
        <taxon>Pseudomonadota</taxon>
        <taxon>Alphaproteobacteria</taxon>
        <taxon>Rhodospirillales</taxon>
        <taxon>Terasakiellaceae</taxon>
        <taxon>Terasakiella</taxon>
    </lineage>
</organism>
<dbReference type="RefSeq" id="WP_188662186.1">
    <property type="nucleotide sequence ID" value="NZ_BMHV01000005.1"/>
</dbReference>
<protein>
    <submittedName>
        <fullName evidence="1">Uncharacterized protein</fullName>
    </submittedName>
</protein>
<reference evidence="1" key="1">
    <citation type="journal article" date="2014" name="Int. J. Syst. Evol. Microbiol.">
        <title>Complete genome sequence of Corynebacterium casei LMG S-19264T (=DSM 44701T), isolated from a smear-ripened cheese.</title>
        <authorList>
            <consortium name="US DOE Joint Genome Institute (JGI-PGF)"/>
            <person name="Walter F."/>
            <person name="Albersmeier A."/>
            <person name="Kalinowski J."/>
            <person name="Ruckert C."/>
        </authorList>
    </citation>
    <scope>NUCLEOTIDE SEQUENCE</scope>
    <source>
        <strain evidence="1">CGMCC 1.15254</strain>
    </source>
</reference>
<name>A0A917FAL4_9PROT</name>